<gene>
    <name evidence="2" type="ORF">PVAP13_9KG366575</name>
</gene>
<reference evidence="2" key="1">
    <citation type="submission" date="2020-05" db="EMBL/GenBank/DDBJ databases">
        <title>WGS assembly of Panicum virgatum.</title>
        <authorList>
            <person name="Lovell J.T."/>
            <person name="Jenkins J."/>
            <person name="Shu S."/>
            <person name="Juenger T.E."/>
            <person name="Schmutz J."/>
        </authorList>
    </citation>
    <scope>NUCLEOTIDE SEQUENCE</scope>
    <source>
        <strain evidence="2">AP13</strain>
    </source>
</reference>
<accession>A0A8T0NR30</accession>
<feature type="region of interest" description="Disordered" evidence="1">
    <location>
        <begin position="1"/>
        <end position="25"/>
    </location>
</feature>
<evidence type="ECO:0000313" key="2">
    <source>
        <dbReference type="EMBL" id="KAG2551005.1"/>
    </source>
</evidence>
<dbReference type="Proteomes" id="UP000823388">
    <property type="component" value="Chromosome 9K"/>
</dbReference>
<organism evidence="2 3">
    <name type="scientific">Panicum virgatum</name>
    <name type="common">Blackwell switchgrass</name>
    <dbReference type="NCBI Taxonomy" id="38727"/>
    <lineage>
        <taxon>Eukaryota</taxon>
        <taxon>Viridiplantae</taxon>
        <taxon>Streptophyta</taxon>
        <taxon>Embryophyta</taxon>
        <taxon>Tracheophyta</taxon>
        <taxon>Spermatophyta</taxon>
        <taxon>Magnoliopsida</taxon>
        <taxon>Liliopsida</taxon>
        <taxon>Poales</taxon>
        <taxon>Poaceae</taxon>
        <taxon>PACMAD clade</taxon>
        <taxon>Panicoideae</taxon>
        <taxon>Panicodae</taxon>
        <taxon>Paniceae</taxon>
        <taxon>Panicinae</taxon>
        <taxon>Panicum</taxon>
        <taxon>Panicum sect. Hiantes</taxon>
    </lineage>
</organism>
<comment type="caution">
    <text evidence="2">The sequence shown here is derived from an EMBL/GenBank/DDBJ whole genome shotgun (WGS) entry which is preliminary data.</text>
</comment>
<dbReference type="AlphaFoldDB" id="A0A8T0NR30"/>
<proteinExistence type="predicted"/>
<evidence type="ECO:0000256" key="1">
    <source>
        <dbReference type="SAM" id="MobiDB-lite"/>
    </source>
</evidence>
<name>A0A8T0NR30_PANVG</name>
<keyword evidence="3" id="KW-1185">Reference proteome</keyword>
<evidence type="ECO:0000313" key="3">
    <source>
        <dbReference type="Proteomes" id="UP000823388"/>
    </source>
</evidence>
<protein>
    <submittedName>
        <fullName evidence="2">Uncharacterized protein</fullName>
    </submittedName>
</protein>
<sequence length="76" mass="8694">MPPAQGGSTSENVDMATVTTRRRRCYRRSTERISPANAEFERQVAAFAAKQEEERTRQMYGHILSLFTVPYPNELS</sequence>
<dbReference type="EMBL" id="CM029053">
    <property type="protein sequence ID" value="KAG2551005.1"/>
    <property type="molecule type" value="Genomic_DNA"/>
</dbReference>
<feature type="compositionally biased region" description="Polar residues" evidence="1">
    <location>
        <begin position="1"/>
        <end position="12"/>
    </location>
</feature>